<dbReference type="Proteomes" id="UP000288943">
    <property type="component" value="Chromosome"/>
</dbReference>
<dbReference type="HAMAP" id="MF_01185">
    <property type="entry name" value="FliW"/>
    <property type="match status" value="1"/>
</dbReference>
<evidence type="ECO:0000256" key="2">
    <source>
        <dbReference type="ARBA" id="ARBA00022795"/>
    </source>
</evidence>
<dbReference type="PANTHER" id="PTHR39190:SF1">
    <property type="entry name" value="FLAGELLAR ASSEMBLY FACTOR FLIW"/>
    <property type="match status" value="1"/>
</dbReference>
<dbReference type="Proteomes" id="UP001527202">
    <property type="component" value="Unassembled WGS sequence"/>
</dbReference>
<sequence length="143" mass="16062">MIVQSTRFGEIDVSDEQLITFEAGIFGFETNRRYALLQLDNEDPTFHVLQSLSDADLAFVIAEPFLFEPAYEFELPKAISEQLEIKNEGDTQVFGIVSVRAKDNVTMNLKAPIILNKKRNKAAQIILESTNHPIRHSLIKGGA</sequence>
<dbReference type="NCBIfam" id="NF009793">
    <property type="entry name" value="PRK13285.1-1"/>
    <property type="match status" value="1"/>
</dbReference>
<dbReference type="GO" id="GO:0006417">
    <property type="term" value="P:regulation of translation"/>
    <property type="evidence" value="ECO:0007669"/>
    <property type="project" value="UniProtKB-KW"/>
</dbReference>
<evidence type="ECO:0000256" key="4">
    <source>
        <dbReference type="HAMAP-Rule" id="MF_01185"/>
    </source>
</evidence>
<keyword evidence="2 4" id="KW-1005">Bacterial flagellum biogenesis</keyword>
<accession>A0A410WQE6</accession>
<comment type="subcellular location">
    <subcellularLocation>
        <location evidence="4">Cytoplasm</location>
    </subcellularLocation>
</comment>
<keyword evidence="1 4" id="KW-0963">Cytoplasm</keyword>
<protein>
    <recommendedName>
        <fullName evidence="4">Flagellar assembly factor FliW</fullName>
    </recommendedName>
</protein>
<keyword evidence="4" id="KW-0143">Chaperone</keyword>
<dbReference type="InterPro" id="IPR003775">
    <property type="entry name" value="Flagellar_assembly_factor_FliW"/>
</dbReference>
<organism evidence="6 7">
    <name type="scientific">Paenibacillus chitinolyticus</name>
    <dbReference type="NCBI Taxonomy" id="79263"/>
    <lineage>
        <taxon>Bacteria</taxon>
        <taxon>Bacillati</taxon>
        <taxon>Bacillota</taxon>
        <taxon>Bacilli</taxon>
        <taxon>Bacillales</taxon>
        <taxon>Paenibacillaceae</taxon>
        <taxon>Paenibacillus</taxon>
    </lineage>
</organism>
<dbReference type="Pfam" id="PF02623">
    <property type="entry name" value="FliW"/>
    <property type="match status" value="1"/>
</dbReference>
<dbReference type="OrthoDB" id="9801235at2"/>
<name>A0A410WQE6_9BACL</name>
<comment type="similarity">
    <text evidence="4">Belongs to the FliW family.</text>
</comment>
<dbReference type="EMBL" id="CP026520">
    <property type="protein sequence ID" value="QAV16656.1"/>
    <property type="molecule type" value="Genomic_DNA"/>
</dbReference>
<dbReference type="GO" id="GO:0005737">
    <property type="term" value="C:cytoplasm"/>
    <property type="evidence" value="ECO:0007669"/>
    <property type="project" value="UniProtKB-SubCell"/>
</dbReference>
<dbReference type="EMBL" id="JAMDMJ010000010">
    <property type="protein sequence ID" value="MCY9596052.1"/>
    <property type="molecule type" value="Genomic_DNA"/>
</dbReference>
<keyword evidence="6" id="KW-0966">Cell projection</keyword>
<evidence type="ECO:0000256" key="1">
    <source>
        <dbReference type="ARBA" id="ARBA00022490"/>
    </source>
</evidence>
<evidence type="ECO:0000256" key="3">
    <source>
        <dbReference type="ARBA" id="ARBA00022845"/>
    </source>
</evidence>
<evidence type="ECO:0000313" key="7">
    <source>
        <dbReference type="Proteomes" id="UP000288943"/>
    </source>
</evidence>
<dbReference type="GO" id="GO:0044780">
    <property type="term" value="P:bacterial-type flagellum assembly"/>
    <property type="evidence" value="ECO:0007669"/>
    <property type="project" value="UniProtKB-UniRule"/>
</dbReference>
<keyword evidence="3 4" id="KW-0810">Translation regulation</keyword>
<dbReference type="GeneID" id="95373718"/>
<dbReference type="Gene3D" id="2.30.290.10">
    <property type="entry name" value="BH3618-like"/>
    <property type="match status" value="1"/>
</dbReference>
<proteinExistence type="inferred from homology"/>
<keyword evidence="8" id="KW-1185">Reference proteome</keyword>
<keyword evidence="6" id="KW-0969">Cilium</keyword>
<reference evidence="6 7" key="1">
    <citation type="submission" date="2018-01" db="EMBL/GenBank/DDBJ databases">
        <title>The whole genome sequencing and assembly of Paenibacillus chitinolyticus KCCM 41400 strain.</title>
        <authorList>
            <person name="Kim J.-Y."/>
            <person name="Park M.-K."/>
            <person name="Lee Y.-J."/>
            <person name="Yi H."/>
            <person name="Bahn Y.-S."/>
            <person name="Kim J.F."/>
            <person name="Lee D.-W."/>
        </authorList>
    </citation>
    <scope>NUCLEOTIDE SEQUENCE [LARGE SCALE GENOMIC DNA]</scope>
    <source>
        <strain evidence="6 7">KCCM 41400</strain>
    </source>
</reference>
<reference evidence="5 8" key="2">
    <citation type="submission" date="2022-05" db="EMBL/GenBank/DDBJ databases">
        <title>Genome Sequencing of Bee-Associated Microbes.</title>
        <authorList>
            <person name="Dunlap C."/>
        </authorList>
    </citation>
    <scope>NUCLEOTIDE SEQUENCE [LARGE SCALE GENOMIC DNA]</scope>
    <source>
        <strain evidence="5 8">NRRL B-23120</strain>
    </source>
</reference>
<evidence type="ECO:0000313" key="8">
    <source>
        <dbReference type="Proteomes" id="UP001527202"/>
    </source>
</evidence>
<comment type="function">
    <text evidence="4">Acts as an anti-CsrA protein, binds CsrA and prevents it from repressing translation of its target genes, one of which is flagellin. Binds to flagellin and participates in the assembly of the flagellum.</text>
</comment>
<dbReference type="RefSeq" id="WP_042233797.1">
    <property type="nucleotide sequence ID" value="NZ_CP026520.1"/>
</dbReference>
<dbReference type="AlphaFoldDB" id="A0A410WQE6"/>
<dbReference type="PANTHER" id="PTHR39190">
    <property type="entry name" value="FLAGELLAR ASSEMBLY FACTOR FLIW"/>
    <property type="match status" value="1"/>
</dbReference>
<gene>
    <name evidence="4" type="primary">fliW</name>
    <name evidence="5" type="ORF">M5X16_09720</name>
    <name evidence="6" type="ORF">PC41400_02675</name>
</gene>
<dbReference type="SUPFAM" id="SSF141457">
    <property type="entry name" value="BH3618-like"/>
    <property type="match status" value="1"/>
</dbReference>
<evidence type="ECO:0000313" key="6">
    <source>
        <dbReference type="EMBL" id="QAV16656.1"/>
    </source>
</evidence>
<evidence type="ECO:0000313" key="5">
    <source>
        <dbReference type="EMBL" id="MCY9596052.1"/>
    </source>
</evidence>
<dbReference type="KEGG" id="pchi:PC41400_02675"/>
<dbReference type="InterPro" id="IPR024046">
    <property type="entry name" value="Flagellar_assmbl_FliW_dom_sf"/>
</dbReference>
<keyword evidence="6" id="KW-0282">Flagellum</keyword>
<comment type="subunit">
    <text evidence="4">Interacts with translational regulator CsrA and flagellin(s).</text>
</comment>